<dbReference type="Gene3D" id="3.20.20.70">
    <property type="entry name" value="Aldolase class I"/>
    <property type="match status" value="1"/>
</dbReference>
<dbReference type="InterPro" id="IPR013785">
    <property type="entry name" value="Aldolase_TIM"/>
</dbReference>
<evidence type="ECO:0000313" key="2">
    <source>
        <dbReference type="EMBL" id="KAH7426516.1"/>
    </source>
</evidence>
<evidence type="ECO:0000313" key="3">
    <source>
        <dbReference type="Proteomes" id="UP000825935"/>
    </source>
</evidence>
<dbReference type="Pfam" id="PF02679">
    <property type="entry name" value="ComA"/>
    <property type="match status" value="1"/>
</dbReference>
<evidence type="ECO:0008006" key="4">
    <source>
        <dbReference type="Google" id="ProtNLM"/>
    </source>
</evidence>
<dbReference type="Proteomes" id="UP000825935">
    <property type="component" value="Chromosome 10"/>
</dbReference>
<protein>
    <recommendedName>
        <fullName evidence="4">Phosphosulfolactate synthase</fullName>
    </recommendedName>
</protein>
<gene>
    <name evidence="2" type="ORF">KP509_10G004400</name>
</gene>
<dbReference type="OrthoDB" id="47007at2759"/>
<accession>A0A8T2TXY9</accession>
<keyword evidence="3" id="KW-1185">Reference proteome</keyword>
<dbReference type="InterPro" id="IPR036112">
    <property type="entry name" value="ComA_synth_sf"/>
</dbReference>
<organism evidence="2 3">
    <name type="scientific">Ceratopteris richardii</name>
    <name type="common">Triangle waterfern</name>
    <dbReference type="NCBI Taxonomy" id="49495"/>
    <lineage>
        <taxon>Eukaryota</taxon>
        <taxon>Viridiplantae</taxon>
        <taxon>Streptophyta</taxon>
        <taxon>Embryophyta</taxon>
        <taxon>Tracheophyta</taxon>
        <taxon>Polypodiopsida</taxon>
        <taxon>Polypodiidae</taxon>
        <taxon>Polypodiales</taxon>
        <taxon>Pteridineae</taxon>
        <taxon>Pteridaceae</taxon>
        <taxon>Parkerioideae</taxon>
        <taxon>Ceratopteris</taxon>
    </lineage>
</organism>
<dbReference type="OMA" id="CYTFRPA"/>
<comment type="similarity">
    <text evidence="1">Belongs to the phosphosulfolactate synthase family.</text>
</comment>
<dbReference type="InterPro" id="IPR003830">
    <property type="entry name" value="ComA_synth"/>
</dbReference>
<proteinExistence type="inferred from homology"/>
<dbReference type="EMBL" id="CM035415">
    <property type="protein sequence ID" value="KAH7426516.1"/>
    <property type="molecule type" value="Genomic_DNA"/>
</dbReference>
<dbReference type="PANTHER" id="PTHR48413">
    <property type="match status" value="1"/>
</dbReference>
<dbReference type="AlphaFoldDB" id="A0A8T2TXY9"/>
<sequence>MERFFMGIDDLDAHHNQPRISGLTEIRGPNHSFMEAFCIKGLLESNGHLIDGLKFKDGSASLMPKSILREIADVVHQHGAYMSTGGWAEHLLAKGPSSFKHYVDECRDIGFDTLELHADHLNMQEDDLLRLVRLIKREGLNVKPQFDVKLGEASSIGELQKEIDTMIGRAERFLASGADMIMFDADGITKGVDEWRTDFIARMIGRLGLDKIMFEADELETAQYFVNRYGSGVNLFIDHSQARDLKNLRTAAGGGGQKYIWGQKRVPF</sequence>
<reference evidence="2" key="1">
    <citation type="submission" date="2021-08" db="EMBL/GenBank/DDBJ databases">
        <title>WGS assembly of Ceratopteris richardii.</title>
        <authorList>
            <person name="Marchant D.B."/>
            <person name="Chen G."/>
            <person name="Jenkins J."/>
            <person name="Shu S."/>
            <person name="Leebens-Mack J."/>
            <person name="Grimwood J."/>
            <person name="Schmutz J."/>
            <person name="Soltis P."/>
            <person name="Soltis D."/>
            <person name="Chen Z.-H."/>
        </authorList>
    </citation>
    <scope>NUCLEOTIDE SEQUENCE</scope>
    <source>
        <strain evidence="2">Whitten #5841</strain>
        <tissue evidence="2">Leaf</tissue>
    </source>
</reference>
<comment type="caution">
    <text evidence="2">The sequence shown here is derived from an EMBL/GenBank/DDBJ whole genome shotgun (WGS) entry which is preliminary data.</text>
</comment>
<dbReference type="SUPFAM" id="SSF102110">
    <property type="entry name" value="(2r)-phospho-3-sulfolactate synthase ComA"/>
    <property type="match status" value="1"/>
</dbReference>
<dbReference type="PANTHER" id="PTHR48413:SF1">
    <property type="entry name" value="PROTEIN HEAT-STRESS-ASSOCIATED 32"/>
    <property type="match status" value="1"/>
</dbReference>
<evidence type="ECO:0000256" key="1">
    <source>
        <dbReference type="ARBA" id="ARBA00010424"/>
    </source>
</evidence>
<name>A0A8T2TXY9_CERRI</name>